<evidence type="ECO:0000313" key="4">
    <source>
        <dbReference type="Proteomes" id="UP000504632"/>
    </source>
</evidence>
<feature type="compositionally biased region" description="Acidic residues" evidence="2">
    <location>
        <begin position="513"/>
        <end position="526"/>
    </location>
</feature>
<dbReference type="AlphaFoldDB" id="A0A6J2W2P9"/>
<name>A0A6J2W2P9_CHACN</name>
<dbReference type="Proteomes" id="UP000504632">
    <property type="component" value="Chromosome 9"/>
</dbReference>
<dbReference type="InterPro" id="IPR029304">
    <property type="entry name" value="AKAP2_C"/>
</dbReference>
<feature type="region of interest" description="Disordered" evidence="2">
    <location>
        <begin position="509"/>
        <end position="566"/>
    </location>
</feature>
<reference evidence="5" key="1">
    <citation type="submission" date="2025-08" db="UniProtKB">
        <authorList>
            <consortium name="RefSeq"/>
        </authorList>
    </citation>
    <scope>IDENTIFICATION</scope>
</reference>
<feature type="region of interest" description="Disordered" evidence="2">
    <location>
        <begin position="470"/>
        <end position="489"/>
    </location>
</feature>
<dbReference type="CTD" id="126353"/>
<evidence type="ECO:0000256" key="1">
    <source>
        <dbReference type="ARBA" id="ARBA00023054"/>
    </source>
</evidence>
<evidence type="ECO:0000256" key="2">
    <source>
        <dbReference type="SAM" id="MobiDB-lite"/>
    </source>
</evidence>
<feature type="region of interest" description="Disordered" evidence="2">
    <location>
        <begin position="276"/>
        <end position="306"/>
    </location>
</feature>
<proteinExistence type="predicted"/>
<dbReference type="InParanoid" id="A0A6J2W2P9"/>
<feature type="compositionally biased region" description="Polar residues" evidence="2">
    <location>
        <begin position="328"/>
        <end position="368"/>
    </location>
</feature>
<dbReference type="PANTHER" id="PTHR18839">
    <property type="entry name" value="MITOTIC INTERACTOR AND SUBSTRATE OF PLK1 MISP FAMILY MEMBER"/>
    <property type="match status" value="1"/>
</dbReference>
<gene>
    <name evidence="5" type="primary">misp</name>
</gene>
<protein>
    <submittedName>
        <fullName evidence="5">Mitotic interactor and substrate of PLK1</fullName>
    </submittedName>
</protein>
<dbReference type="Pfam" id="PF15304">
    <property type="entry name" value="AKAP2_C"/>
    <property type="match status" value="1"/>
</dbReference>
<dbReference type="InterPro" id="IPR042779">
    <property type="entry name" value="MISP/MISP3-like"/>
</dbReference>
<accession>A0A6J2W2P9</accession>
<feature type="region of interest" description="Disordered" evidence="2">
    <location>
        <begin position="78"/>
        <end position="106"/>
    </location>
</feature>
<dbReference type="PANTHER" id="PTHR18839:SF0">
    <property type="entry name" value="MITOTIC INTERACTOR AND SUBSTRATE OF PLK1 ISOFORM X1-RELATED"/>
    <property type="match status" value="1"/>
</dbReference>
<feature type="compositionally biased region" description="Basic and acidic residues" evidence="2">
    <location>
        <begin position="663"/>
        <end position="679"/>
    </location>
</feature>
<feature type="region of interest" description="Disordered" evidence="2">
    <location>
        <begin position="590"/>
        <end position="615"/>
    </location>
</feature>
<dbReference type="RefSeq" id="XP_030639605.1">
    <property type="nucleotide sequence ID" value="XM_030783745.1"/>
</dbReference>
<sequence length="828" mass="92996">MGSTPKRWVIQPLSPKLEQAHLRALLNPASPEGSSSRETDSLTFKFDSISIARTMAGVTVTSQTDETDLDVVVQARQVSLSEEGSTSASEDRQPSNPSTPSRPGSYCGFYAFVDEPGSPEAESNEAYMTSPERQVKLTTIKQESAYTLQTYAEERRPVRLFQETNGDAPYQAQREEDAEEEEKLDRLEIIRSQAPRRKPEFKEQWSALDVKQPSQSLVDGFSIVYSPVRSKPDQNRPEPGTINNEQIDFNAARKQFLMMEQSQLSAVLQNRKQQTRFPLTGTSPTTNHSSAKQPSLTPSPQHDKGFTYTAEQSTVTLTKTTEDKIQGSPATNDPQSTVRDLHRSNGSSNELLRSDAEQYQSVTSSSETPIEREIRIAQEREESLRRSRGITRSGSSELIEIRTKHLPSTPPASPLSMSVRARDTNRVSFLIQREIENDRKREKEMDRKSSGEGGLSDLFSRNHVGDKKRMFEPQKEQAQTTALDSPVDTARRPAVAVEEMWVAERPVLVDGQELSDSEEDEAEEEPLSPCCPHRHPNEIAVSMSRTEKPSYAGGHWSPPTGVKVLPSPLTEERTHIPSLPLISVQRQKTDLRAGPESLPSSPTTESSQISSPRWRSHLDLFDESPRLQNAPDLIRREMEQDQRREQELLEQRAANLLLLSSHKPTEPGEQPSHREKEKLSSPTSAHTDLVDSAEQYTKMMKSNDYFSRKLDQNTDTVQSEDENPATRLPSISILAAQPWGRVKPSSPTVAQVPPHLPTTPTQRGLTETLLGDFEERRIRQKQEEAAYAGIQPIDDINNEVVESTRVTRHKNLRALRWEAGVYENQSAD</sequence>
<feature type="compositionally biased region" description="Low complexity" evidence="2">
    <location>
        <begin position="595"/>
        <end position="612"/>
    </location>
</feature>
<evidence type="ECO:0000259" key="3">
    <source>
        <dbReference type="Pfam" id="PF15304"/>
    </source>
</evidence>
<dbReference type="OrthoDB" id="9449914at2759"/>
<feature type="compositionally biased region" description="Polar residues" evidence="2">
    <location>
        <begin position="78"/>
        <end position="102"/>
    </location>
</feature>
<feature type="compositionally biased region" description="Basic and acidic residues" evidence="2">
    <location>
        <begin position="433"/>
        <end position="450"/>
    </location>
</feature>
<feature type="region of interest" description="Disordered" evidence="2">
    <location>
        <begin position="742"/>
        <end position="763"/>
    </location>
</feature>
<keyword evidence="1" id="KW-0175">Coiled coil</keyword>
<feature type="compositionally biased region" description="Polar residues" evidence="2">
    <location>
        <begin position="276"/>
        <end position="300"/>
    </location>
</feature>
<feature type="region of interest" description="Disordered" evidence="2">
    <location>
        <begin position="431"/>
        <end position="462"/>
    </location>
</feature>
<feature type="region of interest" description="Disordered" evidence="2">
    <location>
        <begin position="660"/>
        <end position="690"/>
    </location>
</feature>
<feature type="region of interest" description="Disordered" evidence="2">
    <location>
        <begin position="319"/>
        <end position="370"/>
    </location>
</feature>
<dbReference type="GeneID" id="115820249"/>
<evidence type="ECO:0000313" key="5">
    <source>
        <dbReference type="RefSeq" id="XP_030639605.1"/>
    </source>
</evidence>
<organism evidence="4 5">
    <name type="scientific">Chanos chanos</name>
    <name type="common">Milkfish</name>
    <name type="synonym">Mugil chanos</name>
    <dbReference type="NCBI Taxonomy" id="29144"/>
    <lineage>
        <taxon>Eukaryota</taxon>
        <taxon>Metazoa</taxon>
        <taxon>Chordata</taxon>
        <taxon>Craniata</taxon>
        <taxon>Vertebrata</taxon>
        <taxon>Euteleostomi</taxon>
        <taxon>Actinopterygii</taxon>
        <taxon>Neopterygii</taxon>
        <taxon>Teleostei</taxon>
        <taxon>Ostariophysi</taxon>
        <taxon>Gonorynchiformes</taxon>
        <taxon>Chanidae</taxon>
        <taxon>Chanos</taxon>
    </lineage>
</organism>
<keyword evidence="4" id="KW-1185">Reference proteome</keyword>
<feature type="domain" description="A-kinase anchor protein 2 C-terminal" evidence="3">
    <location>
        <begin position="768"/>
        <end position="822"/>
    </location>
</feature>